<gene>
    <name evidence="1" type="ORF">L3X38_013744</name>
</gene>
<comment type="caution">
    <text evidence="1">The sequence shown here is derived from an EMBL/GenBank/DDBJ whole genome shotgun (WGS) entry which is preliminary data.</text>
</comment>
<sequence>MDNGRQWHGDVFSKGWISCELFLFDLWNEVGKILQGKGQDLGLGGESLHLEATNLKTSYFSDCNFPKLPKNRKEEKKEKRNCVEKIDGAVNFDGHKLFPRLKLNAWA</sequence>
<dbReference type="Proteomes" id="UP001054821">
    <property type="component" value="Chromosome 2"/>
</dbReference>
<dbReference type="EMBL" id="JAJFAZ020000002">
    <property type="protein sequence ID" value="KAI5345867.1"/>
    <property type="molecule type" value="Genomic_DNA"/>
</dbReference>
<accession>A0AAD4WP10</accession>
<proteinExistence type="predicted"/>
<organism evidence="1 2">
    <name type="scientific">Prunus dulcis</name>
    <name type="common">Almond</name>
    <name type="synonym">Amygdalus dulcis</name>
    <dbReference type="NCBI Taxonomy" id="3755"/>
    <lineage>
        <taxon>Eukaryota</taxon>
        <taxon>Viridiplantae</taxon>
        <taxon>Streptophyta</taxon>
        <taxon>Embryophyta</taxon>
        <taxon>Tracheophyta</taxon>
        <taxon>Spermatophyta</taxon>
        <taxon>Magnoliopsida</taxon>
        <taxon>eudicotyledons</taxon>
        <taxon>Gunneridae</taxon>
        <taxon>Pentapetalae</taxon>
        <taxon>rosids</taxon>
        <taxon>fabids</taxon>
        <taxon>Rosales</taxon>
        <taxon>Rosaceae</taxon>
        <taxon>Amygdaloideae</taxon>
        <taxon>Amygdaleae</taxon>
        <taxon>Prunus</taxon>
    </lineage>
</organism>
<protein>
    <submittedName>
        <fullName evidence="1">Uncharacterized protein</fullName>
    </submittedName>
</protein>
<keyword evidence="2" id="KW-1185">Reference proteome</keyword>
<reference evidence="1 2" key="1">
    <citation type="journal article" date="2022" name="G3 (Bethesda)">
        <title>Whole-genome sequence and methylome profiling of the almond [Prunus dulcis (Mill.) D.A. Webb] cultivar 'Nonpareil'.</title>
        <authorList>
            <person name="D'Amico-Willman K.M."/>
            <person name="Ouma W.Z."/>
            <person name="Meulia T."/>
            <person name="Sideli G.M."/>
            <person name="Gradziel T.M."/>
            <person name="Fresnedo-Ramirez J."/>
        </authorList>
    </citation>
    <scope>NUCLEOTIDE SEQUENCE [LARGE SCALE GENOMIC DNA]</scope>
    <source>
        <strain evidence="1">Clone GOH B32 T37-40</strain>
    </source>
</reference>
<evidence type="ECO:0000313" key="1">
    <source>
        <dbReference type="EMBL" id="KAI5345867.1"/>
    </source>
</evidence>
<evidence type="ECO:0000313" key="2">
    <source>
        <dbReference type="Proteomes" id="UP001054821"/>
    </source>
</evidence>
<dbReference type="AlphaFoldDB" id="A0AAD4WP10"/>
<name>A0AAD4WP10_PRUDU</name>